<reference evidence="2" key="2">
    <citation type="submission" date="2015-06" db="UniProtKB">
        <authorList>
            <consortium name="EnsemblPlants"/>
        </authorList>
    </citation>
    <scope>IDENTIFICATION</scope>
</reference>
<keyword evidence="3" id="KW-1185">Reference proteome</keyword>
<sequence>MSHTQPNKSMGSVRSLLHDSRASTCSLARKIANAVTMDGRMSRWRRFTSDEWRWLDFFKGLPCMHVFRVREVHAIGLGLTREGEIKDGARRPVVEDDADLQDHCAIGWGTWGYMERGRHEADGVVVWLATVHCSQNDNDVKAVTRRARSKAGDDTWRSRRSATREDGIKRKIFGMIRATKRLRASSLGSRWGGGGGASPGFTSNSDDARRLGHGGARWRRNEKEMNREREEEEEQRKKD</sequence>
<dbReference type="OMA" id="YMERGRH"/>
<name>A0A0E0QGL3_ORYRU</name>
<accession>A0A0E0QGL3</accession>
<evidence type="ECO:0000313" key="2">
    <source>
        <dbReference type="EnsemblPlants" id="ORUFI08G09690.1"/>
    </source>
</evidence>
<proteinExistence type="predicted"/>
<feature type="compositionally biased region" description="Basic and acidic residues" evidence="1">
    <location>
        <begin position="219"/>
        <end position="239"/>
    </location>
</feature>
<dbReference type="AlphaFoldDB" id="A0A0E0QGL3"/>
<feature type="region of interest" description="Disordered" evidence="1">
    <location>
        <begin position="184"/>
        <end position="239"/>
    </location>
</feature>
<dbReference type="Gramene" id="ORUFI08G09690.1">
    <property type="protein sequence ID" value="ORUFI08G09690.1"/>
    <property type="gene ID" value="ORUFI08G09690"/>
</dbReference>
<dbReference type="Proteomes" id="UP000008022">
    <property type="component" value="Unassembled WGS sequence"/>
</dbReference>
<dbReference type="HOGENOM" id="CLU_1162737_0_0_1"/>
<reference evidence="3" key="1">
    <citation type="submission" date="2013-06" db="EMBL/GenBank/DDBJ databases">
        <authorList>
            <person name="Zhao Q."/>
        </authorList>
    </citation>
    <scope>NUCLEOTIDE SEQUENCE</scope>
    <source>
        <strain evidence="3">cv. W1943</strain>
    </source>
</reference>
<organism evidence="2 3">
    <name type="scientific">Oryza rufipogon</name>
    <name type="common">Brownbeard rice</name>
    <name type="synonym">Asian wild rice</name>
    <dbReference type="NCBI Taxonomy" id="4529"/>
    <lineage>
        <taxon>Eukaryota</taxon>
        <taxon>Viridiplantae</taxon>
        <taxon>Streptophyta</taxon>
        <taxon>Embryophyta</taxon>
        <taxon>Tracheophyta</taxon>
        <taxon>Spermatophyta</taxon>
        <taxon>Magnoliopsida</taxon>
        <taxon>Liliopsida</taxon>
        <taxon>Poales</taxon>
        <taxon>Poaceae</taxon>
        <taxon>BOP clade</taxon>
        <taxon>Oryzoideae</taxon>
        <taxon>Oryzeae</taxon>
        <taxon>Oryzinae</taxon>
        <taxon>Oryza</taxon>
    </lineage>
</organism>
<protein>
    <submittedName>
        <fullName evidence="2">Uncharacterized protein</fullName>
    </submittedName>
</protein>
<dbReference type="EnsemblPlants" id="ORUFI08G09690.1">
    <property type="protein sequence ID" value="ORUFI08G09690.1"/>
    <property type="gene ID" value="ORUFI08G09690"/>
</dbReference>
<evidence type="ECO:0000256" key="1">
    <source>
        <dbReference type="SAM" id="MobiDB-lite"/>
    </source>
</evidence>
<evidence type="ECO:0000313" key="3">
    <source>
        <dbReference type="Proteomes" id="UP000008022"/>
    </source>
</evidence>